<dbReference type="GO" id="GO:0016757">
    <property type="term" value="F:glycosyltransferase activity"/>
    <property type="evidence" value="ECO:0007669"/>
    <property type="project" value="UniProtKB-KW"/>
</dbReference>
<feature type="non-terminal residue" evidence="2">
    <location>
        <position position="1"/>
    </location>
</feature>
<organism evidence="2 3">
    <name type="scientific">Desulfotalea psychrophila</name>
    <dbReference type="NCBI Taxonomy" id="84980"/>
    <lineage>
        <taxon>Bacteria</taxon>
        <taxon>Pseudomonadati</taxon>
        <taxon>Thermodesulfobacteriota</taxon>
        <taxon>Desulfobulbia</taxon>
        <taxon>Desulfobulbales</taxon>
        <taxon>Desulfocapsaceae</taxon>
        <taxon>Desulfotalea</taxon>
    </lineage>
</organism>
<comment type="caution">
    <text evidence="2">The sequence shown here is derived from an EMBL/GenBank/DDBJ whole genome shotgun (WGS) entry which is preliminary data.</text>
</comment>
<keyword evidence="3" id="KW-1185">Reference proteome</keyword>
<reference evidence="2 3" key="1">
    <citation type="submission" date="2021-02" db="EMBL/GenBank/DDBJ databases">
        <title>Activity-based single-cell genomes from oceanic crustal fluid captures similar information to metagenomic and metatranscriptomic surveys with orders of magnitude less sampling.</title>
        <authorList>
            <person name="D'Angelo T.S."/>
            <person name="Orcutt B.N."/>
        </authorList>
    </citation>
    <scope>NUCLEOTIDE SEQUENCE [LARGE SCALE GENOMIC DNA]</scope>
    <source>
        <strain evidence="2">AH-315-G02</strain>
    </source>
</reference>
<dbReference type="NCBIfam" id="TIGR03455">
    <property type="entry name" value="HisG_C-term"/>
    <property type="match status" value="1"/>
</dbReference>
<name>A0ABS3AW51_9BACT</name>
<proteinExistence type="predicted"/>
<dbReference type="Pfam" id="PF08029">
    <property type="entry name" value="HisG_C"/>
    <property type="match status" value="1"/>
</dbReference>
<dbReference type="SUPFAM" id="SSF54913">
    <property type="entry name" value="GlnB-like"/>
    <property type="match status" value="1"/>
</dbReference>
<keyword evidence="2" id="KW-0808">Transferase</keyword>
<feature type="domain" description="Histidine biosynthesis HisG C-terminal" evidence="1">
    <location>
        <begin position="14"/>
        <end position="86"/>
    </location>
</feature>
<sequence length="88" mass="9689">IENIALMLQGSLKAERIVGLKMNVPKDRLKNVIDLLPSLNAPTVANLYNVEWFSVETVVSSDIVRELIPALTKGGAEGIIEYRLSKVI</sequence>
<dbReference type="InterPro" id="IPR013115">
    <property type="entry name" value="HisG_C"/>
</dbReference>
<evidence type="ECO:0000313" key="2">
    <source>
        <dbReference type="EMBL" id="MBN4068775.1"/>
    </source>
</evidence>
<dbReference type="InterPro" id="IPR011322">
    <property type="entry name" value="N-reg_PII-like_a/b"/>
</dbReference>
<evidence type="ECO:0000259" key="1">
    <source>
        <dbReference type="Pfam" id="PF08029"/>
    </source>
</evidence>
<protein>
    <submittedName>
        <fullName evidence="2">ATP phosphoribosyltransferase</fullName>
    </submittedName>
</protein>
<dbReference type="InterPro" id="IPR015867">
    <property type="entry name" value="N-reg_PII/ATP_PRibTrfase_C"/>
</dbReference>
<accession>A0ABS3AW51</accession>
<dbReference type="Gene3D" id="3.30.70.120">
    <property type="match status" value="1"/>
</dbReference>
<dbReference type="EMBL" id="JAFITO010000051">
    <property type="protein sequence ID" value="MBN4068775.1"/>
    <property type="molecule type" value="Genomic_DNA"/>
</dbReference>
<gene>
    <name evidence="2" type="ORF">JYU06_04580</name>
</gene>
<keyword evidence="2" id="KW-0328">Glycosyltransferase</keyword>
<evidence type="ECO:0000313" key="3">
    <source>
        <dbReference type="Proteomes" id="UP000717534"/>
    </source>
</evidence>
<dbReference type="Proteomes" id="UP000717534">
    <property type="component" value="Unassembled WGS sequence"/>
</dbReference>